<evidence type="ECO:0000256" key="1">
    <source>
        <dbReference type="ARBA" id="ARBA00022603"/>
    </source>
</evidence>
<sequence>MTTPRTTGSPGNRAAREVFAGLPPRYDRLSWLLSFGQDRRWRRSVVDRVAGAQPRSVLDVATGPAGVALAVARRTGATVVGVDLNEPMLRRGRRNVEAADRTGEVVLVAGRAEQLPFPDACFDAVCFSYLLRYVDEPAEAIAEMARCLRPGGTMASLEFFVPPAAGWHAAWRLYVSAVLPVAGWVAGGNAWWRVGRFLSQSIPAHYRQYPLDWHVRAWEQAGFRDVGWQLMSRGGGLVMWGTKGAGP</sequence>
<dbReference type="Proteomes" id="UP000319514">
    <property type="component" value="Unassembled WGS sequence"/>
</dbReference>
<dbReference type="SUPFAM" id="SSF53335">
    <property type="entry name" value="S-adenosyl-L-methionine-dependent methyltransferases"/>
    <property type="match status" value="1"/>
</dbReference>
<dbReference type="GO" id="GO:0032259">
    <property type="term" value="P:methylation"/>
    <property type="evidence" value="ECO:0007669"/>
    <property type="project" value="UniProtKB-KW"/>
</dbReference>
<dbReference type="InterPro" id="IPR004033">
    <property type="entry name" value="UbiE/COQ5_MeTrFase"/>
</dbReference>
<protein>
    <submittedName>
        <fullName evidence="4">Demethylmenaquinone methyltransferase/2-methoxy-6-polyprenyl-1,4-benzoquinol methylase</fullName>
    </submittedName>
</protein>
<gene>
    <name evidence="4" type="ORF">FB474_1414</name>
</gene>
<keyword evidence="5" id="KW-1185">Reference proteome</keyword>
<organism evidence="4 5">
    <name type="scientific">Oryzihumus leptocrescens</name>
    <dbReference type="NCBI Taxonomy" id="297536"/>
    <lineage>
        <taxon>Bacteria</taxon>
        <taxon>Bacillati</taxon>
        <taxon>Actinomycetota</taxon>
        <taxon>Actinomycetes</taxon>
        <taxon>Micrococcales</taxon>
        <taxon>Intrasporangiaceae</taxon>
        <taxon>Oryzihumus</taxon>
    </lineage>
</organism>
<keyword evidence="2 4" id="KW-0808">Transferase</keyword>
<keyword evidence="1 4" id="KW-0489">Methyltransferase</keyword>
<dbReference type="GO" id="GO:0008168">
    <property type="term" value="F:methyltransferase activity"/>
    <property type="evidence" value="ECO:0007669"/>
    <property type="project" value="UniProtKB-KW"/>
</dbReference>
<comment type="caution">
    <text evidence="4">The sequence shown here is derived from an EMBL/GenBank/DDBJ whole genome shotgun (WGS) entry which is preliminary data.</text>
</comment>
<evidence type="ECO:0000313" key="5">
    <source>
        <dbReference type="Proteomes" id="UP000319514"/>
    </source>
</evidence>
<dbReference type="PROSITE" id="PS51608">
    <property type="entry name" value="SAM_MT_UBIE"/>
    <property type="match status" value="1"/>
</dbReference>
<dbReference type="EMBL" id="VFOQ01000001">
    <property type="protein sequence ID" value="TQL60038.1"/>
    <property type="molecule type" value="Genomic_DNA"/>
</dbReference>
<dbReference type="OrthoDB" id="3206826at2"/>
<evidence type="ECO:0000313" key="4">
    <source>
        <dbReference type="EMBL" id="TQL60038.1"/>
    </source>
</evidence>
<dbReference type="RefSeq" id="WP_141787984.1">
    <property type="nucleotide sequence ID" value="NZ_BAAAKX010000005.1"/>
</dbReference>
<dbReference type="Pfam" id="PF01209">
    <property type="entry name" value="Ubie_methyltran"/>
    <property type="match status" value="1"/>
</dbReference>
<accession>A0A542ZI52</accession>
<dbReference type="InterPro" id="IPR029063">
    <property type="entry name" value="SAM-dependent_MTases_sf"/>
</dbReference>
<dbReference type="CDD" id="cd02440">
    <property type="entry name" value="AdoMet_MTases"/>
    <property type="match status" value="1"/>
</dbReference>
<dbReference type="PANTHER" id="PTHR43591:SF24">
    <property type="entry name" value="2-METHOXY-6-POLYPRENYL-1,4-BENZOQUINOL METHYLASE, MITOCHONDRIAL"/>
    <property type="match status" value="1"/>
</dbReference>
<dbReference type="AlphaFoldDB" id="A0A542ZI52"/>
<evidence type="ECO:0000256" key="3">
    <source>
        <dbReference type="ARBA" id="ARBA00022691"/>
    </source>
</evidence>
<keyword evidence="3" id="KW-0949">S-adenosyl-L-methionine</keyword>
<evidence type="ECO:0000256" key="2">
    <source>
        <dbReference type="ARBA" id="ARBA00022679"/>
    </source>
</evidence>
<dbReference type="Gene3D" id="3.40.50.150">
    <property type="entry name" value="Vaccinia Virus protein VP39"/>
    <property type="match status" value="1"/>
</dbReference>
<proteinExistence type="predicted"/>
<reference evidence="4 5" key="1">
    <citation type="submission" date="2019-06" db="EMBL/GenBank/DDBJ databases">
        <title>Sequencing the genomes of 1000 actinobacteria strains.</title>
        <authorList>
            <person name="Klenk H.-P."/>
        </authorList>
    </citation>
    <scope>NUCLEOTIDE SEQUENCE [LARGE SCALE GENOMIC DNA]</scope>
    <source>
        <strain evidence="4 5">DSM 18082</strain>
    </source>
</reference>
<name>A0A542ZI52_9MICO</name>
<dbReference type="PANTHER" id="PTHR43591">
    <property type="entry name" value="METHYLTRANSFERASE"/>
    <property type="match status" value="1"/>
</dbReference>